<sequence>MNQRYCFHPTEAMVIFFSISFFGFLLYNEYVKTTPFPSSKQHMVSQEESGKSNKLAVPESNDRNHKSIESPVKGCDIFTGEWVFDNVSYPLYKEAECEFLSEWVRCMKHGRLDSLYQKWRWQPRDCSLPK</sequence>
<proteinExistence type="predicted"/>
<keyword evidence="2" id="KW-1133">Transmembrane helix</keyword>
<gene>
    <name evidence="4" type="ORF">SLEP1_g58702</name>
</gene>
<dbReference type="InterPro" id="IPR025846">
    <property type="entry name" value="TBL_N"/>
</dbReference>
<dbReference type="InterPro" id="IPR029962">
    <property type="entry name" value="TBL"/>
</dbReference>
<dbReference type="Proteomes" id="UP001054252">
    <property type="component" value="Unassembled WGS sequence"/>
</dbReference>
<name>A0AAV5MQA7_9ROSI</name>
<evidence type="ECO:0000313" key="5">
    <source>
        <dbReference type="Proteomes" id="UP001054252"/>
    </source>
</evidence>
<feature type="region of interest" description="Disordered" evidence="1">
    <location>
        <begin position="41"/>
        <end position="67"/>
    </location>
</feature>
<keyword evidence="5" id="KW-1185">Reference proteome</keyword>
<dbReference type="GO" id="GO:0005794">
    <property type="term" value="C:Golgi apparatus"/>
    <property type="evidence" value="ECO:0007669"/>
    <property type="project" value="TreeGrafter"/>
</dbReference>
<comment type="caution">
    <text evidence="4">The sequence shown here is derived from an EMBL/GenBank/DDBJ whole genome shotgun (WGS) entry which is preliminary data.</text>
</comment>
<keyword evidence="2" id="KW-0812">Transmembrane</keyword>
<evidence type="ECO:0000256" key="1">
    <source>
        <dbReference type="SAM" id="MobiDB-lite"/>
    </source>
</evidence>
<feature type="transmembrane region" description="Helical" evidence="2">
    <location>
        <begin position="12"/>
        <end position="31"/>
    </location>
</feature>
<keyword evidence="2" id="KW-0472">Membrane</keyword>
<evidence type="ECO:0000256" key="2">
    <source>
        <dbReference type="SAM" id="Phobius"/>
    </source>
</evidence>
<reference evidence="4 5" key="1">
    <citation type="journal article" date="2021" name="Commun. Biol.">
        <title>The genome of Shorea leprosula (Dipterocarpaceae) highlights the ecological relevance of drought in aseasonal tropical rainforests.</title>
        <authorList>
            <person name="Ng K.K.S."/>
            <person name="Kobayashi M.J."/>
            <person name="Fawcett J.A."/>
            <person name="Hatakeyama M."/>
            <person name="Paape T."/>
            <person name="Ng C.H."/>
            <person name="Ang C.C."/>
            <person name="Tnah L.H."/>
            <person name="Lee C.T."/>
            <person name="Nishiyama T."/>
            <person name="Sese J."/>
            <person name="O'Brien M.J."/>
            <person name="Copetti D."/>
            <person name="Mohd Noor M.I."/>
            <person name="Ong R.C."/>
            <person name="Putra M."/>
            <person name="Sireger I.Z."/>
            <person name="Indrioko S."/>
            <person name="Kosugi Y."/>
            <person name="Izuno A."/>
            <person name="Isagi Y."/>
            <person name="Lee S.L."/>
            <person name="Shimizu K.K."/>
        </authorList>
    </citation>
    <scope>NUCLEOTIDE SEQUENCE [LARGE SCALE GENOMIC DNA]</scope>
    <source>
        <strain evidence="4">214</strain>
    </source>
</reference>
<dbReference type="EMBL" id="BPVZ01000609">
    <property type="protein sequence ID" value="GKV52105.1"/>
    <property type="molecule type" value="Genomic_DNA"/>
</dbReference>
<dbReference type="GO" id="GO:0016413">
    <property type="term" value="F:O-acetyltransferase activity"/>
    <property type="evidence" value="ECO:0007669"/>
    <property type="project" value="InterPro"/>
</dbReference>
<organism evidence="4 5">
    <name type="scientific">Rubroshorea leprosula</name>
    <dbReference type="NCBI Taxonomy" id="152421"/>
    <lineage>
        <taxon>Eukaryota</taxon>
        <taxon>Viridiplantae</taxon>
        <taxon>Streptophyta</taxon>
        <taxon>Embryophyta</taxon>
        <taxon>Tracheophyta</taxon>
        <taxon>Spermatophyta</taxon>
        <taxon>Magnoliopsida</taxon>
        <taxon>eudicotyledons</taxon>
        <taxon>Gunneridae</taxon>
        <taxon>Pentapetalae</taxon>
        <taxon>rosids</taxon>
        <taxon>malvids</taxon>
        <taxon>Malvales</taxon>
        <taxon>Dipterocarpaceae</taxon>
        <taxon>Rubroshorea</taxon>
    </lineage>
</organism>
<evidence type="ECO:0000313" key="4">
    <source>
        <dbReference type="EMBL" id="GKV52105.1"/>
    </source>
</evidence>
<evidence type="ECO:0000259" key="3">
    <source>
        <dbReference type="Pfam" id="PF14416"/>
    </source>
</evidence>
<dbReference type="AlphaFoldDB" id="A0AAV5MQA7"/>
<protein>
    <recommendedName>
        <fullName evidence="3">Trichome birefringence-like N-terminal domain-containing protein</fullName>
    </recommendedName>
</protein>
<dbReference type="PANTHER" id="PTHR32285">
    <property type="entry name" value="PROTEIN TRICHOME BIREFRINGENCE-LIKE 9-RELATED"/>
    <property type="match status" value="1"/>
</dbReference>
<feature type="domain" description="Trichome birefringence-like N-terminal" evidence="3">
    <location>
        <begin position="74"/>
        <end position="127"/>
    </location>
</feature>
<accession>A0AAV5MQA7</accession>
<dbReference type="Pfam" id="PF14416">
    <property type="entry name" value="PMR5N"/>
    <property type="match status" value="1"/>
</dbReference>
<dbReference type="PANTHER" id="PTHR32285:SF157">
    <property type="entry name" value="PROTEIN TRICHOME BIREFRINGENCE-LIKE 30"/>
    <property type="match status" value="1"/>
</dbReference>